<dbReference type="EMBL" id="JBBKAJ010000022">
    <property type="protein sequence ID" value="MEJ8635550.1"/>
    <property type="molecule type" value="Genomic_DNA"/>
</dbReference>
<sequence length="146" mass="16135">MTARIDLTLDCTNAQRLAEFWKLALGYIDEPPPPPFATREEWLAQFDLPEDDEDDGAWLCDPQGAGPRLSILKVPEPKTAKNRLHIDIRVPGHGSDEERWGRIRAEADRLVAAGATVQHVFDGHHLFMADPEGNEFCVAAGPADPA</sequence>
<dbReference type="Proteomes" id="UP001377168">
    <property type="component" value="Unassembled WGS sequence"/>
</dbReference>
<gene>
    <name evidence="1" type="ORF">WKI67_19415</name>
</gene>
<protein>
    <submittedName>
        <fullName evidence="1">VOC family protein</fullName>
    </submittedName>
</protein>
<keyword evidence="2" id="KW-1185">Reference proteome</keyword>
<proteinExistence type="predicted"/>
<accession>A0ACC6PW54</accession>
<evidence type="ECO:0000313" key="1">
    <source>
        <dbReference type="EMBL" id="MEJ8635550.1"/>
    </source>
</evidence>
<organism evidence="1 2">
    <name type="scientific">Streptomyces achmelvichensis</name>
    <dbReference type="NCBI Taxonomy" id="3134111"/>
    <lineage>
        <taxon>Bacteria</taxon>
        <taxon>Bacillati</taxon>
        <taxon>Actinomycetota</taxon>
        <taxon>Actinomycetes</taxon>
        <taxon>Kitasatosporales</taxon>
        <taxon>Streptomycetaceae</taxon>
        <taxon>Streptomyces</taxon>
    </lineage>
</organism>
<name>A0ACC6PW54_9ACTN</name>
<reference evidence="1" key="1">
    <citation type="submission" date="2024-03" db="EMBL/GenBank/DDBJ databases">
        <title>Novel Streptomyces species of biotechnological and ecological value are a feature of Machair soil.</title>
        <authorList>
            <person name="Prole J.R."/>
            <person name="Goodfellow M."/>
            <person name="Allenby N."/>
            <person name="Ward A.C."/>
        </authorList>
    </citation>
    <scope>NUCLEOTIDE SEQUENCE</scope>
    <source>
        <strain evidence="1">MS2.AVA.5</strain>
    </source>
</reference>
<evidence type="ECO:0000313" key="2">
    <source>
        <dbReference type="Proteomes" id="UP001377168"/>
    </source>
</evidence>
<comment type="caution">
    <text evidence="1">The sequence shown here is derived from an EMBL/GenBank/DDBJ whole genome shotgun (WGS) entry which is preliminary data.</text>
</comment>